<accession>A0A345PEK0</accession>
<dbReference type="RefSeq" id="WP_114915724.1">
    <property type="nucleotide sequence ID" value="NZ_CP024848.1"/>
</dbReference>
<protein>
    <submittedName>
        <fullName evidence="1">Uncharacterized protein</fullName>
    </submittedName>
</protein>
<dbReference type="Proteomes" id="UP000253908">
    <property type="component" value="Chromosome"/>
</dbReference>
<proteinExistence type="predicted"/>
<sequence length="118" mass="14148">MVDLFDVNRNGIDSKLHSKFNIINSLPQHKNVIQDWSEGFEDRDNKIIKEFQTTFHSSFWEIYLYAVFKKLDYFIDMSVSRPDFILYKNNQKVLIEATTANIKKKWGGRKYKRYTKLS</sequence>
<dbReference type="KEGG" id="ocn:CUC15_05640"/>
<dbReference type="AlphaFoldDB" id="A0A345PEK0"/>
<dbReference type="EMBL" id="CP024848">
    <property type="protein sequence ID" value="AXI08430.1"/>
    <property type="molecule type" value="Genomic_DNA"/>
</dbReference>
<organism evidence="1 2">
    <name type="scientific">Oceanobacillus zhaokaii</name>
    <dbReference type="NCBI Taxonomy" id="2052660"/>
    <lineage>
        <taxon>Bacteria</taxon>
        <taxon>Bacillati</taxon>
        <taxon>Bacillota</taxon>
        <taxon>Bacilli</taxon>
        <taxon>Bacillales</taxon>
        <taxon>Bacillaceae</taxon>
        <taxon>Oceanobacillus</taxon>
    </lineage>
</organism>
<gene>
    <name evidence="1" type="ORF">CUC15_05640</name>
</gene>
<name>A0A345PEK0_9BACI</name>
<evidence type="ECO:0000313" key="2">
    <source>
        <dbReference type="Proteomes" id="UP000253908"/>
    </source>
</evidence>
<dbReference type="OrthoDB" id="981968at2"/>
<evidence type="ECO:0000313" key="1">
    <source>
        <dbReference type="EMBL" id="AXI08430.1"/>
    </source>
</evidence>
<keyword evidence="2" id="KW-1185">Reference proteome</keyword>
<reference evidence="2" key="1">
    <citation type="submission" date="2017-11" db="EMBL/GenBank/DDBJ databases">
        <authorList>
            <person name="Zhu W."/>
        </authorList>
    </citation>
    <scope>NUCLEOTIDE SEQUENCE [LARGE SCALE GENOMIC DNA]</scope>
    <source>
        <strain evidence="2">160</strain>
    </source>
</reference>